<dbReference type="InterPro" id="IPR027417">
    <property type="entry name" value="P-loop_NTPase"/>
</dbReference>
<accession>A0ABR7ID12</accession>
<evidence type="ECO:0000313" key="2">
    <source>
        <dbReference type="Proteomes" id="UP000621540"/>
    </source>
</evidence>
<keyword evidence="1" id="KW-0418">Kinase</keyword>
<dbReference type="Proteomes" id="UP000621540">
    <property type="component" value="Unassembled WGS sequence"/>
</dbReference>
<dbReference type="GO" id="GO:0016301">
    <property type="term" value="F:kinase activity"/>
    <property type="evidence" value="ECO:0007669"/>
    <property type="project" value="UniProtKB-KW"/>
</dbReference>
<keyword evidence="2" id="KW-1185">Reference proteome</keyword>
<proteinExistence type="predicted"/>
<organism evidence="1 2">
    <name type="scientific">Roseburia yibonii</name>
    <dbReference type="NCBI Taxonomy" id="2763063"/>
    <lineage>
        <taxon>Bacteria</taxon>
        <taxon>Bacillati</taxon>
        <taxon>Bacillota</taxon>
        <taxon>Clostridia</taxon>
        <taxon>Lachnospirales</taxon>
        <taxon>Lachnospiraceae</taxon>
        <taxon>Roseburia</taxon>
    </lineage>
</organism>
<keyword evidence="1" id="KW-0808">Transferase</keyword>
<protein>
    <submittedName>
        <fullName evidence="1">Cytidylate kinase family protein</fullName>
    </submittedName>
</protein>
<comment type="caution">
    <text evidence="1">The sequence shown here is derived from an EMBL/GenBank/DDBJ whole genome shotgun (WGS) entry which is preliminary data.</text>
</comment>
<gene>
    <name evidence="1" type="ORF">H8Z76_12500</name>
</gene>
<dbReference type="RefSeq" id="WP_186982683.1">
    <property type="nucleotide sequence ID" value="NZ_JACOQH010000011.1"/>
</dbReference>
<dbReference type="EMBL" id="JACOQH010000011">
    <property type="protein sequence ID" value="MBC5754816.1"/>
    <property type="molecule type" value="Genomic_DNA"/>
</dbReference>
<reference evidence="1 2" key="1">
    <citation type="submission" date="2020-08" db="EMBL/GenBank/DDBJ databases">
        <title>Genome public.</title>
        <authorList>
            <person name="Liu C."/>
            <person name="Sun Q."/>
        </authorList>
    </citation>
    <scope>NUCLEOTIDE SEQUENCE [LARGE SCALE GENOMIC DNA]</scope>
    <source>
        <strain evidence="1 2">BX0805</strain>
    </source>
</reference>
<evidence type="ECO:0000313" key="1">
    <source>
        <dbReference type="EMBL" id="MBC5754816.1"/>
    </source>
</evidence>
<dbReference type="Gene3D" id="3.40.50.300">
    <property type="entry name" value="P-loop containing nucleotide triphosphate hydrolases"/>
    <property type="match status" value="1"/>
</dbReference>
<dbReference type="Pfam" id="PF13189">
    <property type="entry name" value="Cytidylate_kin2"/>
    <property type="match status" value="1"/>
</dbReference>
<sequence length="108" mass="12607">MGKDDEQDEIFKNQVSIIRQLADKQSCIVVGRCSDYILREREDCMHVFIYASYEHRMKNCVESLGMTEAEAIAVSIFEYDEEREKEKLRKEEYEAGQKNGIEQGCKAE</sequence>
<name>A0ABR7ID12_9FIRM</name>